<keyword evidence="3" id="KW-0812">Transmembrane</keyword>
<feature type="domain" description="FZ" evidence="5">
    <location>
        <begin position="105"/>
        <end position="241"/>
    </location>
</feature>
<dbReference type="VEuPathDB" id="AmoebaDB:FDP41_000964"/>
<keyword evidence="3" id="KW-0472">Membrane</keyword>
<name>A0A6A5BZ40_NAEFO</name>
<keyword evidence="4" id="KW-0732">Signal</keyword>
<keyword evidence="7" id="KW-1185">Reference proteome</keyword>
<dbReference type="EMBL" id="VFQX01000022">
    <property type="protein sequence ID" value="KAF0979811.1"/>
    <property type="molecule type" value="Genomic_DNA"/>
</dbReference>
<comment type="caution">
    <text evidence="6">The sequence shown here is derived from an EMBL/GenBank/DDBJ whole genome shotgun (WGS) entry which is preliminary data.</text>
</comment>
<feature type="signal peptide" evidence="4">
    <location>
        <begin position="1"/>
        <end position="22"/>
    </location>
</feature>
<dbReference type="AlphaFoldDB" id="A0A6A5BZ40"/>
<dbReference type="VEuPathDB" id="AmoebaDB:NF0014070"/>
<evidence type="ECO:0000256" key="4">
    <source>
        <dbReference type="SAM" id="SignalP"/>
    </source>
</evidence>
<feature type="compositionally biased region" description="Low complexity" evidence="2">
    <location>
        <begin position="306"/>
        <end position="318"/>
    </location>
</feature>
<evidence type="ECO:0000313" key="7">
    <source>
        <dbReference type="Proteomes" id="UP000444721"/>
    </source>
</evidence>
<feature type="region of interest" description="Disordered" evidence="2">
    <location>
        <begin position="381"/>
        <end position="411"/>
    </location>
</feature>
<dbReference type="PROSITE" id="PS50038">
    <property type="entry name" value="FZ"/>
    <property type="match status" value="1"/>
</dbReference>
<dbReference type="Proteomes" id="UP000444721">
    <property type="component" value="Unassembled WGS sequence"/>
</dbReference>
<proteinExistence type="predicted"/>
<evidence type="ECO:0000256" key="1">
    <source>
        <dbReference type="ARBA" id="ARBA00023157"/>
    </source>
</evidence>
<dbReference type="VEuPathDB" id="AmoebaDB:NfTy_050330"/>
<feature type="compositionally biased region" description="Low complexity" evidence="2">
    <location>
        <begin position="381"/>
        <end position="390"/>
    </location>
</feature>
<keyword evidence="1" id="KW-1015">Disulfide bond</keyword>
<gene>
    <name evidence="6" type="ORF">FDP41_000964</name>
</gene>
<reference evidence="6 7" key="1">
    <citation type="journal article" date="2019" name="Sci. Rep.">
        <title>Nanopore sequencing improves the draft genome of the human pathogenic amoeba Naegleria fowleri.</title>
        <authorList>
            <person name="Liechti N."/>
            <person name="Schurch N."/>
            <person name="Bruggmann R."/>
            <person name="Wittwer M."/>
        </authorList>
    </citation>
    <scope>NUCLEOTIDE SEQUENCE [LARGE SCALE GENOMIC DNA]</scope>
    <source>
        <strain evidence="6 7">ATCC 30894</strain>
    </source>
</reference>
<dbReference type="InterPro" id="IPR020067">
    <property type="entry name" value="Frizzled_dom"/>
</dbReference>
<feature type="transmembrane region" description="Helical" evidence="3">
    <location>
        <begin position="250"/>
        <end position="278"/>
    </location>
</feature>
<keyword evidence="3" id="KW-1133">Transmembrane helix</keyword>
<accession>A0A6A5BZ40</accession>
<evidence type="ECO:0000256" key="3">
    <source>
        <dbReference type="SAM" id="Phobius"/>
    </source>
</evidence>
<organism evidence="6 7">
    <name type="scientific">Naegleria fowleri</name>
    <name type="common">Brain eating amoeba</name>
    <dbReference type="NCBI Taxonomy" id="5763"/>
    <lineage>
        <taxon>Eukaryota</taxon>
        <taxon>Discoba</taxon>
        <taxon>Heterolobosea</taxon>
        <taxon>Tetramitia</taxon>
        <taxon>Eutetramitia</taxon>
        <taxon>Vahlkampfiidae</taxon>
        <taxon>Naegleria</taxon>
    </lineage>
</organism>
<sequence>MSSKSFLVLIIVIVCSTISALCESSLRSGTFSNSTTTITELDHNNPHTRLASTIHTFLQNYHDEYKQSQESQQQQQYTLLNTNKNHHLLSNSFPSHSPNNKKNSRRSSSCVAVQPSIESCGGMIANNVSTLVANSLSFYKAQVTNSIDNFVEKVKSNYNGEMPSGCEASARSYFCSATFRHCLEDSEGQVEIEKPCQYICMNLYLNCIKEKTIALKSADHYCGTIQRPSDAYAQPPICTDVYMDRAMSDYLAMGLTLLGNAMLCGGVCSVSLCVCMAMNWITERRTKRGGSNMDDDDDDNDHQPSRDSIVMSSGDSSSPLPFHINSSSYFKNNHRTSLLAEQIPFAFGSGGGGITSTRTTFGSVDLTSIVVVDASSLSTTPTTNIATTNNEESPKESSAKEMDVTAKHEEI</sequence>
<evidence type="ECO:0000256" key="2">
    <source>
        <dbReference type="SAM" id="MobiDB-lite"/>
    </source>
</evidence>
<dbReference type="GeneID" id="68108182"/>
<evidence type="ECO:0000313" key="6">
    <source>
        <dbReference type="EMBL" id="KAF0979811.1"/>
    </source>
</evidence>
<dbReference type="OrthoDB" id="10502028at2759"/>
<evidence type="ECO:0000259" key="5">
    <source>
        <dbReference type="PROSITE" id="PS50038"/>
    </source>
</evidence>
<feature type="region of interest" description="Disordered" evidence="2">
    <location>
        <begin position="89"/>
        <end position="108"/>
    </location>
</feature>
<feature type="compositionally biased region" description="Basic and acidic residues" evidence="2">
    <location>
        <begin position="392"/>
        <end position="411"/>
    </location>
</feature>
<dbReference type="RefSeq" id="XP_044564524.1">
    <property type="nucleotide sequence ID" value="XM_044713619.1"/>
</dbReference>
<feature type="chain" id="PRO_5025629269" description="FZ domain-containing protein" evidence="4">
    <location>
        <begin position="23"/>
        <end position="411"/>
    </location>
</feature>
<feature type="region of interest" description="Disordered" evidence="2">
    <location>
        <begin position="287"/>
        <end position="319"/>
    </location>
</feature>
<protein>
    <recommendedName>
        <fullName evidence="5">FZ domain-containing protein</fullName>
    </recommendedName>
</protein>